<dbReference type="GO" id="GO:0003777">
    <property type="term" value="F:microtubule motor activity"/>
    <property type="evidence" value="ECO:0007669"/>
    <property type="project" value="InterPro"/>
</dbReference>
<dbReference type="EMBL" id="OX395127">
    <property type="protein sequence ID" value="CAI5769018.1"/>
    <property type="molecule type" value="Genomic_DNA"/>
</dbReference>
<name>A0AA35K246_9SAUR</name>
<dbReference type="SUPFAM" id="SSF52540">
    <property type="entry name" value="P-loop containing nucleoside triphosphate hydrolases"/>
    <property type="match status" value="1"/>
</dbReference>
<feature type="domain" description="Kinesin motor" evidence="12">
    <location>
        <begin position="316"/>
        <end position="604"/>
    </location>
</feature>
<dbReference type="Proteomes" id="UP001178461">
    <property type="component" value="Chromosome 2"/>
</dbReference>
<reference evidence="13" key="1">
    <citation type="submission" date="2022-12" db="EMBL/GenBank/DDBJ databases">
        <authorList>
            <person name="Alioto T."/>
            <person name="Alioto T."/>
            <person name="Gomez Garrido J."/>
        </authorList>
    </citation>
    <scope>NUCLEOTIDE SEQUENCE</scope>
</reference>
<feature type="compositionally biased region" description="Basic and acidic residues" evidence="11">
    <location>
        <begin position="10"/>
        <end position="20"/>
    </location>
</feature>
<keyword evidence="7" id="KW-0206">Cytoskeleton</keyword>
<evidence type="ECO:0000256" key="2">
    <source>
        <dbReference type="ARBA" id="ARBA00010899"/>
    </source>
</evidence>
<comment type="subcellular location">
    <subcellularLocation>
        <location evidence="1">Cytoplasm</location>
        <location evidence="1">Cytoskeleton</location>
    </subcellularLocation>
</comment>
<evidence type="ECO:0000256" key="5">
    <source>
        <dbReference type="ARBA" id="ARBA00022840"/>
    </source>
</evidence>
<dbReference type="InterPro" id="IPR019821">
    <property type="entry name" value="Kinesin_motor_CS"/>
</dbReference>
<evidence type="ECO:0000313" key="14">
    <source>
        <dbReference type="Proteomes" id="UP001178461"/>
    </source>
</evidence>
<protein>
    <recommendedName>
        <fullName evidence="9">Kinesin-like protein</fullName>
    </recommendedName>
</protein>
<feature type="compositionally biased region" description="Basic and acidic residues" evidence="11">
    <location>
        <begin position="40"/>
        <end position="50"/>
    </location>
</feature>
<dbReference type="GO" id="GO:0005524">
    <property type="term" value="F:ATP binding"/>
    <property type="evidence" value="ECO:0007669"/>
    <property type="project" value="UniProtKB-UniRule"/>
</dbReference>
<dbReference type="InterPro" id="IPR001752">
    <property type="entry name" value="Kinesin_motor_dom"/>
</dbReference>
<evidence type="ECO:0000256" key="11">
    <source>
        <dbReference type="SAM" id="MobiDB-lite"/>
    </source>
</evidence>
<keyword evidence="14" id="KW-1185">Reference proteome</keyword>
<keyword evidence="4 8" id="KW-0547">Nucleotide-binding</keyword>
<dbReference type="PROSITE" id="PS00411">
    <property type="entry name" value="KINESIN_MOTOR_1"/>
    <property type="match status" value="1"/>
</dbReference>
<gene>
    <name evidence="13" type="ORF">PODLI_1B001696</name>
</gene>
<dbReference type="InterPro" id="IPR036961">
    <property type="entry name" value="Kinesin_motor_dom_sf"/>
</dbReference>
<keyword evidence="5 8" id="KW-0067">ATP-binding</keyword>
<feature type="coiled-coil region" evidence="10">
    <location>
        <begin position="163"/>
        <end position="316"/>
    </location>
</feature>
<feature type="region of interest" description="Disordered" evidence="11">
    <location>
        <begin position="1"/>
        <end position="147"/>
    </location>
</feature>
<evidence type="ECO:0000256" key="8">
    <source>
        <dbReference type="PROSITE-ProRule" id="PRU00283"/>
    </source>
</evidence>
<feature type="binding site" evidence="8">
    <location>
        <begin position="411"/>
        <end position="418"/>
    </location>
    <ligand>
        <name>ATP</name>
        <dbReference type="ChEBI" id="CHEBI:30616"/>
    </ligand>
</feature>
<evidence type="ECO:0000256" key="4">
    <source>
        <dbReference type="ARBA" id="ARBA00022741"/>
    </source>
</evidence>
<keyword evidence="6 8" id="KW-0505">Motor protein</keyword>
<dbReference type="Pfam" id="PF00225">
    <property type="entry name" value="Kinesin"/>
    <property type="match status" value="1"/>
</dbReference>
<dbReference type="GO" id="GO:0007018">
    <property type="term" value="P:microtubule-based movement"/>
    <property type="evidence" value="ECO:0007669"/>
    <property type="project" value="InterPro"/>
</dbReference>
<proteinExistence type="inferred from homology"/>
<dbReference type="AlphaFoldDB" id="A0AA35K246"/>
<evidence type="ECO:0000256" key="6">
    <source>
        <dbReference type="ARBA" id="ARBA00023175"/>
    </source>
</evidence>
<feature type="compositionally biased region" description="Basic residues" evidence="11">
    <location>
        <begin position="85"/>
        <end position="98"/>
    </location>
</feature>
<feature type="compositionally biased region" description="Low complexity" evidence="11">
    <location>
        <begin position="120"/>
        <end position="132"/>
    </location>
</feature>
<dbReference type="SMART" id="SM00129">
    <property type="entry name" value="KISc"/>
    <property type="match status" value="1"/>
</dbReference>
<keyword evidence="7" id="KW-0963">Cytoplasm</keyword>
<dbReference type="PROSITE" id="PS50067">
    <property type="entry name" value="KINESIN_MOTOR_2"/>
    <property type="match status" value="1"/>
</dbReference>
<keyword evidence="10" id="KW-0175">Coiled coil</keyword>
<organism evidence="13 14">
    <name type="scientific">Podarcis lilfordi</name>
    <name type="common">Lilford's wall lizard</name>
    <dbReference type="NCBI Taxonomy" id="74358"/>
    <lineage>
        <taxon>Eukaryota</taxon>
        <taxon>Metazoa</taxon>
        <taxon>Chordata</taxon>
        <taxon>Craniata</taxon>
        <taxon>Vertebrata</taxon>
        <taxon>Euteleostomi</taxon>
        <taxon>Lepidosauria</taxon>
        <taxon>Squamata</taxon>
        <taxon>Bifurcata</taxon>
        <taxon>Unidentata</taxon>
        <taxon>Episquamata</taxon>
        <taxon>Laterata</taxon>
        <taxon>Lacertibaenia</taxon>
        <taxon>Lacertidae</taxon>
        <taxon>Podarcis</taxon>
    </lineage>
</organism>
<dbReference type="GO" id="GO:0005874">
    <property type="term" value="C:microtubule"/>
    <property type="evidence" value="ECO:0007669"/>
    <property type="project" value="UniProtKB-KW"/>
</dbReference>
<dbReference type="InterPro" id="IPR027640">
    <property type="entry name" value="Kinesin-like_fam"/>
</dbReference>
<keyword evidence="3 9" id="KW-0493">Microtubule</keyword>
<evidence type="ECO:0000256" key="3">
    <source>
        <dbReference type="ARBA" id="ARBA00022701"/>
    </source>
</evidence>
<evidence type="ECO:0000256" key="9">
    <source>
        <dbReference type="RuleBase" id="RU000394"/>
    </source>
</evidence>
<dbReference type="PRINTS" id="PR00380">
    <property type="entry name" value="KINESINHEAVY"/>
</dbReference>
<dbReference type="PANTHER" id="PTHR47972">
    <property type="entry name" value="KINESIN-LIKE PROTEIN KLP-3"/>
    <property type="match status" value="1"/>
</dbReference>
<evidence type="ECO:0000259" key="12">
    <source>
        <dbReference type="PROSITE" id="PS50067"/>
    </source>
</evidence>
<dbReference type="Gene3D" id="3.40.850.10">
    <property type="entry name" value="Kinesin motor domain"/>
    <property type="match status" value="1"/>
</dbReference>
<dbReference type="PANTHER" id="PTHR47972:SF45">
    <property type="entry name" value="PROTEIN CLARET SEGREGATIONAL"/>
    <property type="match status" value="1"/>
</dbReference>
<dbReference type="GO" id="GO:0008017">
    <property type="term" value="F:microtubule binding"/>
    <property type="evidence" value="ECO:0007669"/>
    <property type="project" value="InterPro"/>
</dbReference>
<dbReference type="InterPro" id="IPR027417">
    <property type="entry name" value="P-loop_NTPase"/>
</dbReference>
<feature type="region of interest" description="Disordered" evidence="11">
    <location>
        <begin position="665"/>
        <end position="697"/>
    </location>
</feature>
<accession>A0AA35K246</accession>
<evidence type="ECO:0000256" key="10">
    <source>
        <dbReference type="SAM" id="Coils"/>
    </source>
</evidence>
<comment type="similarity">
    <text evidence="2">Belongs to the TRAFAC class myosin-kinesin ATPase superfamily. Kinesin family. KIN-14 subfamily.</text>
</comment>
<evidence type="ECO:0000313" key="13">
    <source>
        <dbReference type="EMBL" id="CAI5769018.1"/>
    </source>
</evidence>
<evidence type="ECO:0000256" key="7">
    <source>
        <dbReference type="ARBA" id="ARBA00023212"/>
    </source>
</evidence>
<evidence type="ECO:0000256" key="1">
    <source>
        <dbReference type="ARBA" id="ARBA00004245"/>
    </source>
</evidence>
<sequence>MDGPPPLPLREQKMNSEEKSFLLPKGPSRLPVSGVRLKRPASDENEPPKVDRKRARGPLDPPKRGGPVTAAPSFPKPPPAAPGLRGHRQAGGRRRSSTRTRGTAGVAGPSITAGSRRTVAAAAPKPAAAPAAAGGGEKKRAPWDLKGQVSDLRAKVGTYKEKAQGLAGENEALRHQLNQLERELKQATARSQQLEGQNSALALELQTCQAQATESLQRVEQLVEREQQLQETVKSQGQTIRELETAGRKAREAKEDLAAQLEAREAALGLAQESLAQRAQENEALAARKAQLEQKLHESEMERRSLHNAVQELKGNIRVFCRVRPLLSSEKEAQKQGMSHLRFPPDDSKSLVLSKAEESHVGRERKEDIVYEFNFDQVFPPSSSQEEVFEEISLLVQSALDGYHVCIFAYGQTGSGKTYTMEGPDCQDPSTAGMIPRAVQQIFEKAREMEAKGWKYHFTANFLEIYNESLRDLLVLRPERGSELEIRRVSQCTEELHVPNLCYVPVASEQEVLKLLQRAKANRSVAKTHLNERSSRSHSLFQLRIEGHNANRELHTSSVLSLVDLAGSERLDRSLSTGDRLKETQAINSSLSNLGLVITALSNKVGGRGGHACLWVGESRPAMGQSFTAPQPASCSALVFCEGEDVASTAVSRVGCPPVRGSRTVIPSNSTIRSGMGQPHDAGWRNRPALSGEEGPPNISPSCTLPCPLPLPPCRRPMCPTGTAS</sequence>